<evidence type="ECO:0000256" key="1">
    <source>
        <dbReference type="ARBA" id="ARBA00007657"/>
    </source>
</evidence>
<dbReference type="InterPro" id="IPR039852">
    <property type="entry name" value="CAND1/CAND2"/>
</dbReference>
<evidence type="ECO:0000256" key="3">
    <source>
        <dbReference type="ARBA" id="ARBA00022786"/>
    </source>
</evidence>
<dbReference type="InterPro" id="IPR011989">
    <property type="entry name" value="ARM-like"/>
</dbReference>
<keyword evidence="3" id="KW-0833">Ubl conjugation pathway</keyword>
<dbReference type="InterPro" id="IPR013932">
    <property type="entry name" value="TATA-bd_TIP120"/>
</dbReference>
<name>A0AAF0F222_9BASI</name>
<dbReference type="Pfam" id="PF08623">
    <property type="entry name" value="TIP120"/>
    <property type="match status" value="1"/>
</dbReference>
<dbReference type="EMBL" id="CP118375">
    <property type="protein sequence ID" value="WFD41391.1"/>
    <property type="molecule type" value="Genomic_DNA"/>
</dbReference>
<organism evidence="5 6">
    <name type="scientific">Malassezia psittaci</name>
    <dbReference type="NCBI Taxonomy" id="1821823"/>
    <lineage>
        <taxon>Eukaryota</taxon>
        <taxon>Fungi</taxon>
        <taxon>Dikarya</taxon>
        <taxon>Basidiomycota</taxon>
        <taxon>Ustilaginomycotina</taxon>
        <taxon>Malasseziomycetes</taxon>
        <taxon>Malasseziales</taxon>
        <taxon>Malasseziaceae</taxon>
        <taxon>Malassezia</taxon>
    </lineage>
</organism>
<dbReference type="Proteomes" id="UP001214628">
    <property type="component" value="Chromosome 1"/>
</dbReference>
<accession>A0AAF0F222</accession>
<protein>
    <recommendedName>
        <fullName evidence="4">TATA-binding protein interacting (TIP20) domain-containing protein</fullName>
    </recommendedName>
</protein>
<sequence>MSTSRTIVLALLDKMKSLDADFRYMALTDLTSHLSHESFAYQPLDSSVETAIAKQVVELLTDKNSEVKNLAATTLSVLPKRVQKVQYVSILTDLGKYVRSQDEEQRDVSLLALRMLMNEIDTDKDLGMILVDNLVMAFVEQVQSPATSYAQKVSALDALLDILSHFASLVVSQEVLQQSLLEALLSLLSENSAIVKRSIQGLGILGTSCSASRYDQIVDRGLSSLANFSARSTRTAVQLLGVLARETPLRLRPVGSERASELLRVISKVTDIQESETDDFLESCLQTLNALLVYVLKPGTVDLHPFIVQILSLIKFDPNAAFSDEEQEEFEDDDDDFDNYNSDDDDLSWRVRRAAAKVLATFCNYHLDSVRPVAYTVASTLVNRFGEHEESVRLEVLGTFVQLLQHLAVVPQGAVHKRKRDVAERTAPFVDLLPHAVSSLCKQVKSGSIASQIASLDTLNQLTVIFDSNIERYCAEIISAVNRALPSTQEFSSFHRNRDLTCISLLSELTSAAPVETSQALPYVIDVLILAIRSNFHKTMLEGLQASSNVTRNVGSALGSKRIAMQFSRLYEASLELFQRPNLEQDLREAALNTLSVVMRCIGQELGEGIRTGLDVICARTTNELIRTACLKVSIEILGSDTLRPLPAVSAFAQALLDPLLHAISSVNASSRALSSQCLHECLSLIGMTLPQETRSAIIRHLQSLQFQAESPSLVPTLGVIKLLAESGTAECNLIAETLLPSITDILSSSLLPSEALTAICDLLSLLREKNVSVISSLTRTLMDSWAKQKGSSMYTVPNSFAYARCLCAATNTPATIRDTLQWAKDLINDENDTTSQTLGYHIIGVLGMQQALGEWPQLRETLAHVLRTPDRPGCAFALGGMVLDGAGNSEILSDLFASNSLNALKVLREALINGNEKQIYRLQTQFWSRLLAEASSLQMNEASQSNFDLLCECLARMVFVDMSNRLEQLEFEAQSSSVASRATVLGVIRILVTLDRAHTLDSILAPLLWRYLQLLGDENLLVRRGAVMALHATLYNRPELVREHLPSLLPKLYEVTVVREDLKRKVAMGPFTVITDDGLDLRKNALETLLTLLETCLSDLAVEDIVRCAIQALKDEDSIKLLGCVMLTRLTDVAADQIGPYLDEVSPALRAIIFRNVRENATKHEAEKANELVRASVRVLGRLVTDCDVSAHGDLCELLMQTQQSSHASLLNSAAS</sequence>
<evidence type="ECO:0000313" key="6">
    <source>
        <dbReference type="Proteomes" id="UP001214628"/>
    </source>
</evidence>
<dbReference type="AlphaFoldDB" id="A0AAF0F222"/>
<evidence type="ECO:0000259" key="4">
    <source>
        <dbReference type="Pfam" id="PF08623"/>
    </source>
</evidence>
<keyword evidence="6" id="KW-1185">Reference proteome</keyword>
<comment type="similarity">
    <text evidence="1">Belongs to the CAND family.</text>
</comment>
<evidence type="ECO:0000256" key="2">
    <source>
        <dbReference type="ARBA" id="ARBA00022737"/>
    </source>
</evidence>
<keyword evidence="2" id="KW-0677">Repeat</keyword>
<reference evidence="5" key="1">
    <citation type="submission" date="2023-02" db="EMBL/GenBank/DDBJ databases">
        <title>Mating type loci evolution in Malassezia.</title>
        <authorList>
            <person name="Coelho M.A."/>
        </authorList>
    </citation>
    <scope>NUCLEOTIDE SEQUENCE</scope>
    <source>
        <strain evidence="5">CBS 14136</strain>
    </source>
</reference>
<dbReference type="SUPFAM" id="SSF48371">
    <property type="entry name" value="ARM repeat"/>
    <property type="match status" value="1"/>
</dbReference>
<dbReference type="PANTHER" id="PTHR12696">
    <property type="entry name" value="TIP120"/>
    <property type="match status" value="1"/>
</dbReference>
<dbReference type="InterPro" id="IPR016024">
    <property type="entry name" value="ARM-type_fold"/>
</dbReference>
<feature type="domain" description="TATA-binding protein interacting (TIP20)" evidence="4">
    <location>
        <begin position="1041"/>
        <end position="1189"/>
    </location>
</feature>
<proteinExistence type="inferred from homology"/>
<dbReference type="GO" id="GO:0010265">
    <property type="term" value="P:SCF complex assembly"/>
    <property type="evidence" value="ECO:0007669"/>
    <property type="project" value="InterPro"/>
</dbReference>
<dbReference type="Gene3D" id="1.25.10.10">
    <property type="entry name" value="Leucine-rich Repeat Variant"/>
    <property type="match status" value="1"/>
</dbReference>
<evidence type="ECO:0000313" key="5">
    <source>
        <dbReference type="EMBL" id="WFD41391.1"/>
    </source>
</evidence>
<gene>
    <name evidence="5" type="ORF">MPSI1_000018</name>
</gene>